<dbReference type="Proteomes" id="UP000219285">
    <property type="component" value="Chromosome"/>
</dbReference>
<organism evidence="6 7">
    <name type="scientific">Alteromonas pelagimontana</name>
    <dbReference type="NCBI Taxonomy" id="1858656"/>
    <lineage>
        <taxon>Bacteria</taxon>
        <taxon>Pseudomonadati</taxon>
        <taxon>Pseudomonadota</taxon>
        <taxon>Gammaproteobacteria</taxon>
        <taxon>Alteromonadales</taxon>
        <taxon>Alteromonadaceae</taxon>
        <taxon>Alteromonas/Salinimonas group</taxon>
        <taxon>Alteromonas</taxon>
    </lineage>
</organism>
<dbReference type="SUPFAM" id="SSF53448">
    <property type="entry name" value="Nucleotide-diphospho-sugar transferases"/>
    <property type="match status" value="1"/>
</dbReference>
<keyword evidence="3 6" id="KW-0808">Transferase</keyword>
<dbReference type="KEGG" id="apel:CA267_013215"/>
<dbReference type="InterPro" id="IPR001173">
    <property type="entry name" value="Glyco_trans_2-like"/>
</dbReference>
<accession>A0A6M4MF90</accession>
<comment type="similarity">
    <text evidence="1">Belongs to the glycosyltransferase 2 family.</text>
</comment>
<proteinExistence type="inferred from homology"/>
<dbReference type="Pfam" id="PF00535">
    <property type="entry name" value="Glycos_transf_2"/>
    <property type="match status" value="1"/>
</dbReference>
<evidence type="ECO:0000313" key="6">
    <source>
        <dbReference type="EMBL" id="QJR81657.1"/>
    </source>
</evidence>
<protein>
    <submittedName>
        <fullName evidence="6">Glycosyltransferase</fullName>
    </submittedName>
</protein>
<dbReference type="GO" id="GO:0016757">
    <property type="term" value="F:glycosyltransferase activity"/>
    <property type="evidence" value="ECO:0007669"/>
    <property type="project" value="UniProtKB-KW"/>
</dbReference>
<dbReference type="AlphaFoldDB" id="A0A6M4MF90"/>
<reference evidence="7" key="1">
    <citation type="submission" date="2014-12" db="EMBL/GenBank/DDBJ databases">
        <title>Complete genome sequence of a multi-drug resistant Klebsiella pneumoniae.</title>
        <authorList>
            <person name="Hua X."/>
            <person name="Chen Q."/>
            <person name="Li X."/>
            <person name="Feng Y."/>
            <person name="Ruan Z."/>
            <person name="Yu Y."/>
        </authorList>
    </citation>
    <scope>NUCLEOTIDE SEQUENCE [LARGE SCALE GENOMIC DNA]</scope>
    <source>
        <strain evidence="7">5.12</strain>
    </source>
</reference>
<dbReference type="RefSeq" id="WP_075610778.1">
    <property type="nucleotide sequence ID" value="NZ_CP052766.1"/>
</dbReference>
<reference evidence="6 7" key="2">
    <citation type="submission" date="2020-04" db="EMBL/GenBank/DDBJ databases">
        <title>Complete genome sequence of Alteromonas pelagimontana 5.12T.</title>
        <authorList>
            <person name="Sinha R.K."/>
            <person name="Krishnan K.P."/>
            <person name="Kurian J.P."/>
        </authorList>
    </citation>
    <scope>NUCLEOTIDE SEQUENCE [LARGE SCALE GENOMIC DNA]</scope>
    <source>
        <strain evidence="6 7">5.12</strain>
    </source>
</reference>
<feature type="domain" description="Galactosyltransferase C-terminal" evidence="5">
    <location>
        <begin position="156"/>
        <end position="196"/>
    </location>
</feature>
<evidence type="ECO:0000256" key="1">
    <source>
        <dbReference type="ARBA" id="ARBA00006739"/>
    </source>
</evidence>
<evidence type="ECO:0000256" key="3">
    <source>
        <dbReference type="ARBA" id="ARBA00022679"/>
    </source>
</evidence>
<sequence length="286" mass="32503">MSSSLSVVTIVKNRIPQLRNLITHLEACDPLPSELVVVWMAPPSQNSLIKSERISIVHKFVNGESLPIAKARNKGISCASNDLIAYLNVDAVCAPNLVTAALEHWQPKSLLTTDVRYLPPSDLEQDYQTLLNAHQADANKGKRDGKPFDDYDCSTLFLISKEDFAKTGGFDERYDGFGLNDEDFFTNCRTLGFTFKPLDLVTFSQERPNYLCPVNHFLDFIRNAEIYRNKWGSYPRDGILREYAHHGYINEDFRDRGIVIQQLPSRSEYSQTFVENVQLVSETSRS</sequence>
<feature type="domain" description="Glycosyltransferase 2-like" evidence="4">
    <location>
        <begin position="6"/>
        <end position="139"/>
    </location>
</feature>
<keyword evidence="7" id="KW-1185">Reference proteome</keyword>
<keyword evidence="2" id="KW-0328">Glycosyltransferase</keyword>
<dbReference type="PANTHER" id="PTHR43179:SF12">
    <property type="entry name" value="GALACTOFURANOSYLTRANSFERASE GLFT2"/>
    <property type="match status" value="1"/>
</dbReference>
<dbReference type="PANTHER" id="PTHR43179">
    <property type="entry name" value="RHAMNOSYLTRANSFERASE WBBL"/>
    <property type="match status" value="1"/>
</dbReference>
<name>A0A6M4MF90_9ALTE</name>
<dbReference type="InterPro" id="IPR029044">
    <property type="entry name" value="Nucleotide-diphossugar_trans"/>
</dbReference>
<dbReference type="Gene3D" id="3.90.550.10">
    <property type="entry name" value="Spore Coat Polysaccharide Biosynthesis Protein SpsA, Chain A"/>
    <property type="match status" value="1"/>
</dbReference>
<evidence type="ECO:0000256" key="2">
    <source>
        <dbReference type="ARBA" id="ARBA00022676"/>
    </source>
</evidence>
<dbReference type="EMBL" id="CP052766">
    <property type="protein sequence ID" value="QJR81657.1"/>
    <property type="molecule type" value="Genomic_DNA"/>
</dbReference>
<evidence type="ECO:0000259" key="5">
    <source>
        <dbReference type="Pfam" id="PF02709"/>
    </source>
</evidence>
<dbReference type="Pfam" id="PF02709">
    <property type="entry name" value="Glyco_transf_7C"/>
    <property type="match status" value="1"/>
</dbReference>
<dbReference type="CDD" id="cd00761">
    <property type="entry name" value="Glyco_tranf_GTA_type"/>
    <property type="match status" value="1"/>
</dbReference>
<dbReference type="OrthoDB" id="6653642at2"/>
<dbReference type="InterPro" id="IPR027791">
    <property type="entry name" value="Galactosyl_T_C"/>
</dbReference>
<gene>
    <name evidence="6" type="ORF">CA267_013215</name>
</gene>
<evidence type="ECO:0000259" key="4">
    <source>
        <dbReference type="Pfam" id="PF00535"/>
    </source>
</evidence>
<evidence type="ECO:0000313" key="7">
    <source>
        <dbReference type="Proteomes" id="UP000219285"/>
    </source>
</evidence>